<dbReference type="AlphaFoldDB" id="A0A4U8V3K5"/>
<evidence type="ECO:0000256" key="1">
    <source>
        <dbReference type="ARBA" id="ARBA00004167"/>
    </source>
</evidence>
<dbReference type="SUPFAM" id="SSF56112">
    <property type="entry name" value="Protein kinase-like (PK-like)"/>
    <property type="match status" value="1"/>
</dbReference>
<dbReference type="Proteomes" id="UP000298663">
    <property type="component" value="Chromosome X"/>
</dbReference>
<dbReference type="PRINTS" id="PR00109">
    <property type="entry name" value="TYRKINASE"/>
</dbReference>
<dbReference type="GO" id="GO:0005524">
    <property type="term" value="F:ATP binding"/>
    <property type="evidence" value="ECO:0007669"/>
    <property type="project" value="UniProtKB-UniRule"/>
</dbReference>
<dbReference type="PROSITE" id="PS00107">
    <property type="entry name" value="PROTEIN_KINASE_ATP"/>
    <property type="match status" value="1"/>
</dbReference>
<sequence>MSRGAIFLNPLPDVDGECSSSSEQSSTSSAAPSTQTTISPRLQRTIEGLLIPNRCVLLEQIVGKGYFGHVYRGFMRNPNTGRTEPVAVKTLKGDCRNDIGHIERFLKEGAIMRRLDHPNILRLLGICWSPSGVPWVILPFMGFGDLKSYMANPYVSICVYDMTHFAYQVSQGMAYLSSIDFVHRDLAARNCMISSDRVVKVADFGLAVNLRDADTFPDESETGPARLPLKWVAPECLKDRRVFSTKSDVWSFGVLLLPQPTHCPDFLYDTMRDCWQFHPNDRPDFVFLVERLYRLLHMETSTKDTQNRQFFAPVPPGSMYTNYFPAELSQRW</sequence>
<dbReference type="OrthoDB" id="3256376at2759"/>
<reference evidence="6 7" key="2">
    <citation type="journal article" date="2019" name="G3 (Bethesda)">
        <title>Hybrid Assembly of the Genome of the Entomopathogenic Nematode Steinernema carpocapsae Identifies the X-Chromosome.</title>
        <authorList>
            <person name="Serra L."/>
            <person name="Macchietto M."/>
            <person name="Macias-Munoz A."/>
            <person name="McGill C.J."/>
            <person name="Rodriguez I.M."/>
            <person name="Rodriguez B."/>
            <person name="Murad R."/>
            <person name="Mortazavi A."/>
        </authorList>
    </citation>
    <scope>NUCLEOTIDE SEQUENCE [LARGE SCALE GENOMIC DNA]</scope>
    <source>
        <strain evidence="6 7">ALL</strain>
    </source>
</reference>
<dbReference type="CDD" id="cd00192">
    <property type="entry name" value="PTKc"/>
    <property type="match status" value="1"/>
</dbReference>
<dbReference type="EMBL" id="CM016762">
    <property type="protein sequence ID" value="TMS38997.1"/>
    <property type="molecule type" value="Genomic_DNA"/>
</dbReference>
<accession>A0A4U8V3K5</accession>
<dbReference type="PROSITE" id="PS50011">
    <property type="entry name" value="PROTEIN_KINASE_DOM"/>
    <property type="match status" value="1"/>
</dbReference>
<evidence type="ECO:0000256" key="3">
    <source>
        <dbReference type="PROSITE-ProRule" id="PRU10141"/>
    </source>
</evidence>
<dbReference type="InterPro" id="IPR008266">
    <property type="entry name" value="Tyr_kinase_AS"/>
</dbReference>
<dbReference type="EMBL" id="AZBU02000001">
    <property type="protein sequence ID" value="TMS38997.1"/>
    <property type="molecule type" value="Genomic_DNA"/>
</dbReference>
<dbReference type="InterPro" id="IPR000719">
    <property type="entry name" value="Prot_kinase_dom"/>
</dbReference>
<organism evidence="6 7">
    <name type="scientific">Steinernema carpocapsae</name>
    <name type="common">Entomopathogenic nematode</name>
    <dbReference type="NCBI Taxonomy" id="34508"/>
    <lineage>
        <taxon>Eukaryota</taxon>
        <taxon>Metazoa</taxon>
        <taxon>Ecdysozoa</taxon>
        <taxon>Nematoda</taxon>
        <taxon>Chromadorea</taxon>
        <taxon>Rhabditida</taxon>
        <taxon>Tylenchina</taxon>
        <taxon>Panagrolaimomorpha</taxon>
        <taxon>Strongyloidoidea</taxon>
        <taxon>Steinernematidae</taxon>
        <taxon>Steinernema</taxon>
    </lineage>
</organism>
<feature type="compositionally biased region" description="Low complexity" evidence="4">
    <location>
        <begin position="19"/>
        <end position="38"/>
    </location>
</feature>
<keyword evidence="3" id="KW-0067">ATP-binding</keyword>
<evidence type="ECO:0000313" key="7">
    <source>
        <dbReference type="Proteomes" id="UP000298663"/>
    </source>
</evidence>
<keyword evidence="7" id="KW-1185">Reference proteome</keyword>
<dbReference type="InterPro" id="IPR050122">
    <property type="entry name" value="RTK"/>
</dbReference>
<evidence type="ECO:0000256" key="2">
    <source>
        <dbReference type="ARBA" id="ARBA00051243"/>
    </source>
</evidence>
<name>A0A4U8V3K5_STECR</name>
<reference evidence="6 7" key="1">
    <citation type="journal article" date="2015" name="Genome Biol.">
        <title>Comparative genomics of Steinernema reveals deeply conserved gene regulatory networks.</title>
        <authorList>
            <person name="Dillman A.R."/>
            <person name="Macchietto M."/>
            <person name="Porter C.F."/>
            <person name="Rogers A."/>
            <person name="Williams B."/>
            <person name="Antoshechkin I."/>
            <person name="Lee M.M."/>
            <person name="Goodwin Z."/>
            <person name="Lu X."/>
            <person name="Lewis E.E."/>
            <person name="Goodrich-Blair H."/>
            <person name="Stock S.P."/>
            <person name="Adams B.J."/>
            <person name="Sternberg P.W."/>
            <person name="Mortazavi A."/>
        </authorList>
    </citation>
    <scope>NUCLEOTIDE SEQUENCE [LARGE SCALE GENOMIC DNA]</scope>
    <source>
        <strain evidence="6 7">ALL</strain>
    </source>
</reference>
<dbReference type="InterPro" id="IPR017441">
    <property type="entry name" value="Protein_kinase_ATP_BS"/>
</dbReference>
<dbReference type="SMART" id="SM00219">
    <property type="entry name" value="TyrKc"/>
    <property type="match status" value="1"/>
</dbReference>
<comment type="catalytic activity">
    <reaction evidence="2">
        <text>L-tyrosyl-[protein] + ATP = O-phospho-L-tyrosyl-[protein] + ADP + H(+)</text>
        <dbReference type="Rhea" id="RHEA:10596"/>
        <dbReference type="Rhea" id="RHEA-COMP:10136"/>
        <dbReference type="Rhea" id="RHEA-COMP:20101"/>
        <dbReference type="ChEBI" id="CHEBI:15378"/>
        <dbReference type="ChEBI" id="CHEBI:30616"/>
        <dbReference type="ChEBI" id="CHEBI:46858"/>
        <dbReference type="ChEBI" id="CHEBI:61978"/>
        <dbReference type="ChEBI" id="CHEBI:456216"/>
        <dbReference type="EC" id="2.7.10.1"/>
    </reaction>
</comment>
<dbReference type="GO" id="GO:0016477">
    <property type="term" value="P:cell migration"/>
    <property type="evidence" value="ECO:0007669"/>
    <property type="project" value="TreeGrafter"/>
</dbReference>
<dbReference type="InterPro" id="IPR001245">
    <property type="entry name" value="Ser-Thr/Tyr_kinase_cat_dom"/>
</dbReference>
<gene>
    <name evidence="6" type="ORF">L596_005602</name>
</gene>
<dbReference type="STRING" id="34508.A0A4U8V3K5"/>
<comment type="caution">
    <text evidence="6">The sequence shown here is derived from an EMBL/GenBank/DDBJ whole genome shotgun (WGS) entry which is preliminary data.</text>
</comment>
<feature type="domain" description="Protein kinase" evidence="5">
    <location>
        <begin position="56"/>
        <end position="332"/>
    </location>
</feature>
<feature type="binding site" evidence="3">
    <location>
        <position position="89"/>
    </location>
    <ligand>
        <name>ATP</name>
        <dbReference type="ChEBI" id="CHEBI:30616"/>
    </ligand>
</feature>
<dbReference type="PANTHER" id="PTHR24416:SF564">
    <property type="entry name" value="MACROPHAGE-STIMULATING PROTEIN RECEPTOR"/>
    <property type="match status" value="1"/>
</dbReference>
<dbReference type="Pfam" id="PF07714">
    <property type="entry name" value="PK_Tyr_Ser-Thr"/>
    <property type="match status" value="2"/>
</dbReference>
<feature type="region of interest" description="Disordered" evidence="4">
    <location>
        <begin position="9"/>
        <end position="38"/>
    </location>
</feature>
<dbReference type="Gene3D" id="3.30.200.20">
    <property type="entry name" value="Phosphorylase Kinase, domain 1"/>
    <property type="match status" value="1"/>
</dbReference>
<comment type="subcellular location">
    <subcellularLocation>
        <location evidence="1">Membrane</location>
        <topology evidence="1">Single-pass membrane protein</topology>
    </subcellularLocation>
</comment>
<evidence type="ECO:0000256" key="4">
    <source>
        <dbReference type="SAM" id="MobiDB-lite"/>
    </source>
</evidence>
<dbReference type="Gene3D" id="1.10.510.10">
    <property type="entry name" value="Transferase(Phosphotransferase) domain 1"/>
    <property type="match status" value="2"/>
</dbReference>
<dbReference type="GO" id="GO:0005886">
    <property type="term" value="C:plasma membrane"/>
    <property type="evidence" value="ECO:0007669"/>
    <property type="project" value="TreeGrafter"/>
</dbReference>
<dbReference type="GO" id="GO:0007399">
    <property type="term" value="P:nervous system development"/>
    <property type="evidence" value="ECO:0007669"/>
    <property type="project" value="TreeGrafter"/>
</dbReference>
<dbReference type="GO" id="GO:0004714">
    <property type="term" value="F:transmembrane receptor protein tyrosine kinase activity"/>
    <property type="evidence" value="ECO:0007669"/>
    <property type="project" value="UniProtKB-EC"/>
</dbReference>
<keyword evidence="3" id="KW-0547">Nucleotide-binding</keyword>
<dbReference type="GO" id="GO:0043235">
    <property type="term" value="C:receptor complex"/>
    <property type="evidence" value="ECO:0007669"/>
    <property type="project" value="TreeGrafter"/>
</dbReference>
<evidence type="ECO:0000259" key="5">
    <source>
        <dbReference type="PROSITE" id="PS50011"/>
    </source>
</evidence>
<proteinExistence type="predicted"/>
<dbReference type="GO" id="GO:0007169">
    <property type="term" value="P:cell surface receptor protein tyrosine kinase signaling pathway"/>
    <property type="evidence" value="ECO:0007669"/>
    <property type="project" value="TreeGrafter"/>
</dbReference>
<dbReference type="InterPro" id="IPR011009">
    <property type="entry name" value="Kinase-like_dom_sf"/>
</dbReference>
<protein>
    <recommendedName>
        <fullName evidence="5">Protein kinase domain-containing protein</fullName>
    </recommendedName>
</protein>
<dbReference type="PROSITE" id="PS00109">
    <property type="entry name" value="PROTEIN_KINASE_TYR"/>
    <property type="match status" value="1"/>
</dbReference>
<dbReference type="PANTHER" id="PTHR24416">
    <property type="entry name" value="TYROSINE-PROTEIN KINASE RECEPTOR"/>
    <property type="match status" value="1"/>
</dbReference>
<dbReference type="InterPro" id="IPR020635">
    <property type="entry name" value="Tyr_kinase_cat_dom"/>
</dbReference>
<evidence type="ECO:0000313" key="6">
    <source>
        <dbReference type="EMBL" id="TMS38997.1"/>
    </source>
</evidence>